<comment type="similarity">
    <text evidence="1">Belongs to the TrbG/VirB9 family.</text>
</comment>
<evidence type="ECO:0000313" key="3">
    <source>
        <dbReference type="EMBL" id="MBB4837738.1"/>
    </source>
</evidence>
<dbReference type="EMBL" id="JACHLN010000001">
    <property type="protein sequence ID" value="MBB4837738.1"/>
    <property type="molecule type" value="Genomic_DNA"/>
</dbReference>
<dbReference type="RefSeq" id="WP_184162750.1">
    <property type="nucleotide sequence ID" value="NZ_JACHLN010000001.1"/>
</dbReference>
<evidence type="ECO:0000256" key="1">
    <source>
        <dbReference type="ARBA" id="ARBA00006135"/>
    </source>
</evidence>
<organism evidence="3 4">
    <name type="scientific">Sphingomonas kyeonggiensis</name>
    <dbReference type="NCBI Taxonomy" id="1268553"/>
    <lineage>
        <taxon>Bacteria</taxon>
        <taxon>Pseudomonadati</taxon>
        <taxon>Pseudomonadota</taxon>
        <taxon>Alphaproteobacteria</taxon>
        <taxon>Sphingomonadales</taxon>
        <taxon>Sphingomonadaceae</taxon>
        <taxon>Sphingomonas</taxon>
    </lineage>
</organism>
<proteinExistence type="inferred from homology"/>
<dbReference type="Gene3D" id="2.60.40.2500">
    <property type="match status" value="1"/>
</dbReference>
<dbReference type="InterPro" id="IPR038161">
    <property type="entry name" value="VirB9/CagX/TrbG_C_sf"/>
</dbReference>
<dbReference type="InterPro" id="IPR033645">
    <property type="entry name" value="VirB9/CagX/TrbG_C"/>
</dbReference>
<name>A0A7W7NQC1_9SPHN</name>
<keyword evidence="4" id="KW-1185">Reference proteome</keyword>
<gene>
    <name evidence="3" type="ORF">HNP52_000789</name>
</gene>
<sequence length="204" mass="22976">MGNAHIQTVDYRPEQVVWLEAAPGYQVTIELAPDEQVENVALGDSGAWQVTANRRGDRLFVKPVREGVSTNMLVITDTRTYNFQLSPLSDPRPDTAWSIKFRYPAALSESPVSASEEKVVGRYRVRGNAALRPSAIHDDGIHTYIEWPEDQALPAIYALHGRSQETLINGMMRDGRMVIDSIQDRLVFRIDDRRAEAVRVVSEK</sequence>
<dbReference type="AlphaFoldDB" id="A0A7W7NQC1"/>
<reference evidence="3 4" key="1">
    <citation type="submission" date="2020-08" db="EMBL/GenBank/DDBJ databases">
        <title>Functional genomics of gut bacteria from endangered species of beetles.</title>
        <authorList>
            <person name="Carlos-Shanley C."/>
        </authorList>
    </citation>
    <scope>NUCLEOTIDE SEQUENCE [LARGE SCALE GENOMIC DNA]</scope>
    <source>
        <strain evidence="3 4">S00224</strain>
    </source>
</reference>
<keyword evidence="2" id="KW-0732">Signal</keyword>
<accession>A0A7W7NQC1</accession>
<protein>
    <submittedName>
        <fullName evidence="3">Type IV secretion system protein VirB9</fullName>
    </submittedName>
</protein>
<comment type="caution">
    <text evidence="3">The sequence shown here is derived from an EMBL/GenBank/DDBJ whole genome shotgun (WGS) entry which is preliminary data.</text>
</comment>
<dbReference type="InterPro" id="IPR010258">
    <property type="entry name" value="Conjugal_tfr_TrbG/VirB9/CagX"/>
</dbReference>
<dbReference type="Proteomes" id="UP000575241">
    <property type="component" value="Unassembled WGS sequence"/>
</dbReference>
<evidence type="ECO:0000256" key="2">
    <source>
        <dbReference type="ARBA" id="ARBA00022729"/>
    </source>
</evidence>
<evidence type="ECO:0000313" key="4">
    <source>
        <dbReference type="Proteomes" id="UP000575241"/>
    </source>
</evidence>
<dbReference type="CDD" id="cd06911">
    <property type="entry name" value="VirB9_CagX_TrbG"/>
    <property type="match status" value="1"/>
</dbReference>
<dbReference type="Pfam" id="PF03524">
    <property type="entry name" value="CagX"/>
    <property type="match status" value="1"/>
</dbReference>